<dbReference type="InterPro" id="IPR041916">
    <property type="entry name" value="Anti_sigma_zinc_sf"/>
</dbReference>
<dbReference type="Proteomes" id="UP000612808">
    <property type="component" value="Unassembled WGS sequence"/>
</dbReference>
<comment type="caution">
    <text evidence="9">The sequence shown here is derived from an EMBL/GenBank/DDBJ whole genome shotgun (WGS) entry which is preliminary data.</text>
</comment>
<sequence length="215" mass="22689">MTSDEFHHDAAAYVLGALSPEERHRYEEHLASCADCRDEVRALDGLPGLLSRVPLEEVTAEPVEPPPAVLTGLLQAAWRRRRRTRWLTAAGGAVAAALVLILALVLAFGPRQQNPAGQPMAAVTPAPVTATVALAKQPWGTDVTLRCRYTGPADYGGGYTLVAVLKSGRTEQISAWAAVPDTTAVLTGTTSASPDQIRSVQVRTGAGTTVLTMSP</sequence>
<gene>
    <name evidence="9" type="ORF">Aru02nite_72710</name>
</gene>
<feature type="transmembrane region" description="Helical" evidence="7">
    <location>
        <begin position="86"/>
        <end position="109"/>
    </location>
</feature>
<dbReference type="Pfam" id="PF13490">
    <property type="entry name" value="zf-HC2"/>
    <property type="match status" value="1"/>
</dbReference>
<keyword evidence="4" id="KW-0805">Transcription regulation</keyword>
<dbReference type="Gene3D" id="1.10.10.1320">
    <property type="entry name" value="Anti-sigma factor, zinc-finger domain"/>
    <property type="match status" value="1"/>
</dbReference>
<dbReference type="GO" id="GO:0016020">
    <property type="term" value="C:membrane"/>
    <property type="evidence" value="ECO:0007669"/>
    <property type="project" value="UniProtKB-SubCell"/>
</dbReference>
<dbReference type="AlphaFoldDB" id="A0A8J3JDD4"/>
<accession>A0A8J3JDD4</accession>
<keyword evidence="3 7" id="KW-1133">Transmembrane helix</keyword>
<keyword evidence="2 7" id="KW-0812">Transmembrane</keyword>
<organism evidence="9 10">
    <name type="scientific">Actinocatenispora rupis</name>
    <dbReference type="NCBI Taxonomy" id="519421"/>
    <lineage>
        <taxon>Bacteria</taxon>
        <taxon>Bacillati</taxon>
        <taxon>Actinomycetota</taxon>
        <taxon>Actinomycetes</taxon>
        <taxon>Micromonosporales</taxon>
        <taxon>Micromonosporaceae</taxon>
        <taxon>Actinocatenispora</taxon>
    </lineage>
</organism>
<keyword evidence="6" id="KW-0804">Transcription</keyword>
<evidence type="ECO:0000256" key="1">
    <source>
        <dbReference type="ARBA" id="ARBA00004167"/>
    </source>
</evidence>
<proteinExistence type="predicted"/>
<evidence type="ECO:0000256" key="2">
    <source>
        <dbReference type="ARBA" id="ARBA00022692"/>
    </source>
</evidence>
<keyword evidence="10" id="KW-1185">Reference proteome</keyword>
<evidence type="ECO:0000313" key="10">
    <source>
        <dbReference type="Proteomes" id="UP000612808"/>
    </source>
</evidence>
<evidence type="ECO:0000256" key="3">
    <source>
        <dbReference type="ARBA" id="ARBA00022989"/>
    </source>
</evidence>
<evidence type="ECO:0000313" key="9">
    <source>
        <dbReference type="EMBL" id="GID16382.1"/>
    </source>
</evidence>
<comment type="subcellular location">
    <subcellularLocation>
        <location evidence="1">Membrane</location>
        <topology evidence="1">Single-pass membrane protein</topology>
    </subcellularLocation>
</comment>
<dbReference type="PANTHER" id="PTHR37461">
    <property type="entry name" value="ANTI-SIGMA-K FACTOR RSKA"/>
    <property type="match status" value="1"/>
</dbReference>
<reference evidence="9" key="1">
    <citation type="submission" date="2021-01" db="EMBL/GenBank/DDBJ databases">
        <title>Whole genome shotgun sequence of Actinocatenispora rupis NBRC 107355.</title>
        <authorList>
            <person name="Komaki H."/>
            <person name="Tamura T."/>
        </authorList>
    </citation>
    <scope>NUCLEOTIDE SEQUENCE</scope>
    <source>
        <strain evidence="9">NBRC 107355</strain>
    </source>
</reference>
<keyword evidence="5 7" id="KW-0472">Membrane</keyword>
<protein>
    <submittedName>
        <fullName evidence="9">Anti-sigma factor</fullName>
    </submittedName>
</protein>
<dbReference type="InterPro" id="IPR027383">
    <property type="entry name" value="Znf_put"/>
</dbReference>
<name>A0A8J3JDD4_9ACTN</name>
<evidence type="ECO:0000256" key="6">
    <source>
        <dbReference type="ARBA" id="ARBA00023163"/>
    </source>
</evidence>
<dbReference type="GO" id="GO:0016989">
    <property type="term" value="F:sigma factor antagonist activity"/>
    <property type="evidence" value="ECO:0007669"/>
    <property type="project" value="TreeGrafter"/>
</dbReference>
<evidence type="ECO:0000256" key="5">
    <source>
        <dbReference type="ARBA" id="ARBA00023136"/>
    </source>
</evidence>
<dbReference type="GO" id="GO:0006417">
    <property type="term" value="P:regulation of translation"/>
    <property type="evidence" value="ECO:0007669"/>
    <property type="project" value="TreeGrafter"/>
</dbReference>
<feature type="domain" description="Putative zinc-finger" evidence="8">
    <location>
        <begin position="7"/>
        <end position="37"/>
    </location>
</feature>
<evidence type="ECO:0000256" key="4">
    <source>
        <dbReference type="ARBA" id="ARBA00023015"/>
    </source>
</evidence>
<dbReference type="RefSeq" id="WP_203665056.1">
    <property type="nucleotide sequence ID" value="NZ_BAAAZM010000040.1"/>
</dbReference>
<evidence type="ECO:0000256" key="7">
    <source>
        <dbReference type="SAM" id="Phobius"/>
    </source>
</evidence>
<dbReference type="PANTHER" id="PTHR37461:SF1">
    <property type="entry name" value="ANTI-SIGMA-K FACTOR RSKA"/>
    <property type="match status" value="1"/>
</dbReference>
<dbReference type="InterPro" id="IPR051474">
    <property type="entry name" value="Anti-sigma-K/W_factor"/>
</dbReference>
<dbReference type="EMBL" id="BOMB01000060">
    <property type="protein sequence ID" value="GID16382.1"/>
    <property type="molecule type" value="Genomic_DNA"/>
</dbReference>
<evidence type="ECO:0000259" key="8">
    <source>
        <dbReference type="Pfam" id="PF13490"/>
    </source>
</evidence>